<keyword evidence="4" id="KW-0503">Monooxygenase</keyword>
<evidence type="ECO:0000313" key="7">
    <source>
        <dbReference type="Proteomes" id="UP000248764"/>
    </source>
</evidence>
<dbReference type="GO" id="GO:0046306">
    <property type="term" value="P:alkanesulfonate catabolic process"/>
    <property type="evidence" value="ECO:0007669"/>
    <property type="project" value="TreeGrafter"/>
</dbReference>
<organism evidence="6 7">
    <name type="scientific">Jiangella anatolica</name>
    <dbReference type="NCBI Taxonomy" id="2670374"/>
    <lineage>
        <taxon>Bacteria</taxon>
        <taxon>Bacillati</taxon>
        <taxon>Actinomycetota</taxon>
        <taxon>Actinomycetes</taxon>
        <taxon>Jiangellales</taxon>
        <taxon>Jiangellaceae</taxon>
        <taxon>Jiangella</taxon>
    </lineage>
</organism>
<dbReference type="Pfam" id="PF00296">
    <property type="entry name" value="Bac_luciferase"/>
    <property type="match status" value="1"/>
</dbReference>
<evidence type="ECO:0000256" key="3">
    <source>
        <dbReference type="ARBA" id="ARBA00023002"/>
    </source>
</evidence>
<dbReference type="SUPFAM" id="SSF51679">
    <property type="entry name" value="Bacterial luciferase-like"/>
    <property type="match status" value="1"/>
</dbReference>
<keyword evidence="3" id="KW-0560">Oxidoreductase</keyword>
<dbReference type="PANTHER" id="PTHR42847">
    <property type="entry name" value="ALKANESULFONATE MONOOXYGENASE"/>
    <property type="match status" value="1"/>
</dbReference>
<accession>A0A2W2B478</accession>
<evidence type="ECO:0000256" key="4">
    <source>
        <dbReference type="ARBA" id="ARBA00023033"/>
    </source>
</evidence>
<evidence type="ECO:0000256" key="1">
    <source>
        <dbReference type="ARBA" id="ARBA00022630"/>
    </source>
</evidence>
<keyword evidence="1" id="KW-0285">Flavoprotein</keyword>
<reference evidence="6 7" key="1">
    <citation type="submission" date="2018-01" db="EMBL/GenBank/DDBJ databases">
        <title>Draft genome sequence of Jiangella sp. GTF31.</title>
        <authorList>
            <person name="Sahin N."/>
            <person name="Ay H."/>
            <person name="Saygin H."/>
        </authorList>
    </citation>
    <scope>NUCLEOTIDE SEQUENCE [LARGE SCALE GENOMIC DNA]</scope>
    <source>
        <strain evidence="6 7">GTF31</strain>
    </source>
</reference>
<dbReference type="GO" id="GO:0008726">
    <property type="term" value="F:alkanesulfonate monooxygenase activity"/>
    <property type="evidence" value="ECO:0007669"/>
    <property type="project" value="TreeGrafter"/>
</dbReference>
<dbReference type="NCBIfam" id="TIGR03619">
    <property type="entry name" value="F420_Rv2161c"/>
    <property type="match status" value="1"/>
</dbReference>
<dbReference type="InterPro" id="IPR050172">
    <property type="entry name" value="SsuD_RutA_monooxygenase"/>
</dbReference>
<dbReference type="RefSeq" id="WP_111255969.1">
    <property type="nucleotide sequence ID" value="NZ_POTW01000042.1"/>
</dbReference>
<comment type="caution">
    <text evidence="6">The sequence shown here is derived from an EMBL/GenBank/DDBJ whole genome shotgun (WGS) entry which is preliminary data.</text>
</comment>
<keyword evidence="7" id="KW-1185">Reference proteome</keyword>
<dbReference type="EMBL" id="POTW01000042">
    <property type="protein sequence ID" value="PZF82231.1"/>
    <property type="molecule type" value="Genomic_DNA"/>
</dbReference>
<dbReference type="InterPro" id="IPR036661">
    <property type="entry name" value="Luciferase-like_sf"/>
</dbReference>
<dbReference type="InterPro" id="IPR011251">
    <property type="entry name" value="Luciferase-like_dom"/>
</dbReference>
<keyword evidence="2" id="KW-0288">FMN</keyword>
<evidence type="ECO:0000256" key="2">
    <source>
        <dbReference type="ARBA" id="ARBA00022643"/>
    </source>
</evidence>
<dbReference type="PANTHER" id="PTHR42847:SF4">
    <property type="entry name" value="ALKANESULFONATE MONOOXYGENASE-RELATED"/>
    <property type="match status" value="1"/>
</dbReference>
<feature type="domain" description="Luciferase-like" evidence="5">
    <location>
        <begin position="18"/>
        <end position="229"/>
    </location>
</feature>
<dbReference type="Gene3D" id="3.20.20.30">
    <property type="entry name" value="Luciferase-like domain"/>
    <property type="match status" value="1"/>
</dbReference>
<name>A0A2W2B478_9ACTN</name>
<proteinExistence type="predicted"/>
<dbReference type="Proteomes" id="UP000248764">
    <property type="component" value="Unassembled WGS sequence"/>
</dbReference>
<dbReference type="InterPro" id="IPR019921">
    <property type="entry name" value="Lucif-like_OxRdtase_Rv2161c"/>
</dbReference>
<evidence type="ECO:0000259" key="5">
    <source>
        <dbReference type="Pfam" id="PF00296"/>
    </source>
</evidence>
<protein>
    <submittedName>
        <fullName evidence="6">LLM class F420-dependent oxidoreductase</fullName>
    </submittedName>
</protein>
<gene>
    <name evidence="6" type="ORF">C1I92_17655</name>
</gene>
<dbReference type="AlphaFoldDB" id="A0A2W2B478"/>
<evidence type="ECO:0000313" key="6">
    <source>
        <dbReference type="EMBL" id="PZF82231.1"/>
    </source>
</evidence>
<sequence length="281" mass="29869">MSIELAPTELQVILPNESPRMAPSRLTELAVLAERLGYDAVLLPDHLLPPEPYGPAYGGVYEPLTTLAFLAAATERIRLGMSVLVVPLREPFLVAKQAATVHRLSGGRLVLTVGAGWEPNEFAAARADYAGRGAYVADAARLFRALFSGATSYDDPRFGFERGVFEPAPLTPLPISLGGTSDAALRRVAAVADEWHGFALDADGFAERLGRLRELRAAGPLSRLPLRVGTRIEWPADPDGVPAVVKSVHALADAGADYVAVSFGDEAGAARRMEDLAAAFS</sequence>